<keyword evidence="8" id="KW-0464">Manganese</keyword>
<dbReference type="Proteomes" id="UP000770015">
    <property type="component" value="Unassembled WGS sequence"/>
</dbReference>
<evidence type="ECO:0000256" key="9">
    <source>
        <dbReference type="ARBA" id="ARBA00038162"/>
    </source>
</evidence>
<evidence type="ECO:0000256" key="13">
    <source>
        <dbReference type="ARBA" id="ARBA00057883"/>
    </source>
</evidence>
<evidence type="ECO:0000313" key="15">
    <source>
        <dbReference type="Proteomes" id="UP000770015"/>
    </source>
</evidence>
<comment type="function">
    <text evidence="13">Self-glucosylating initiator of glycogen synthesis. It catalyzes the formation of a short alpha (1,4)-glucosyl chain covalently attached via a glucose 1-O-tyrosyl linkage to internal tyrosine residues and these chains act as primers for the elongation reaction catalyzed by glycogen synthase.</text>
</comment>
<dbReference type="OrthoDB" id="2014201at2759"/>
<name>A0A9P8VFA5_9PEZI</name>
<evidence type="ECO:0000256" key="6">
    <source>
        <dbReference type="ARBA" id="ARBA00023056"/>
    </source>
</evidence>
<keyword evidence="7" id="KW-0325">Glycoprotein</keyword>
<keyword evidence="3" id="KW-0963">Cytoplasm</keyword>
<dbReference type="GO" id="GO:0005978">
    <property type="term" value="P:glycogen biosynthetic process"/>
    <property type="evidence" value="ECO:0007669"/>
    <property type="project" value="UniProtKB-KW"/>
</dbReference>
<evidence type="ECO:0000256" key="1">
    <source>
        <dbReference type="ARBA" id="ARBA00001936"/>
    </source>
</evidence>
<dbReference type="AlphaFoldDB" id="A0A9P8VFA5"/>
<evidence type="ECO:0000256" key="2">
    <source>
        <dbReference type="ARBA" id="ARBA00004496"/>
    </source>
</evidence>
<dbReference type="InterPro" id="IPR002495">
    <property type="entry name" value="Glyco_trans_8"/>
</dbReference>
<evidence type="ECO:0000313" key="14">
    <source>
        <dbReference type="EMBL" id="KAH6688508.1"/>
    </source>
</evidence>
<evidence type="ECO:0000256" key="5">
    <source>
        <dbReference type="ARBA" id="ARBA00022723"/>
    </source>
</evidence>
<comment type="cofactor">
    <cofactor evidence="1">
        <name>Mn(2+)</name>
        <dbReference type="ChEBI" id="CHEBI:29035"/>
    </cofactor>
</comment>
<accession>A0A9P8VFA5</accession>
<dbReference type="GO" id="GO:0008466">
    <property type="term" value="F:glycogenin glucosyltransferase activity"/>
    <property type="evidence" value="ECO:0007669"/>
    <property type="project" value="UniProtKB-EC"/>
</dbReference>
<evidence type="ECO:0000256" key="4">
    <source>
        <dbReference type="ARBA" id="ARBA00022679"/>
    </source>
</evidence>
<dbReference type="InterPro" id="IPR050587">
    <property type="entry name" value="GNT1/Glycosyltrans_8"/>
</dbReference>
<evidence type="ECO:0000256" key="3">
    <source>
        <dbReference type="ARBA" id="ARBA00022490"/>
    </source>
</evidence>
<dbReference type="SUPFAM" id="SSF53448">
    <property type="entry name" value="Nucleotide-diphospho-sugar transferases"/>
    <property type="match status" value="1"/>
</dbReference>
<dbReference type="FunFam" id="3.90.550.10:FF:000092">
    <property type="entry name" value="Glycogenin 2"/>
    <property type="match status" value="1"/>
</dbReference>
<dbReference type="CDD" id="cd02537">
    <property type="entry name" value="GT8_Glycogenin"/>
    <property type="match status" value="1"/>
</dbReference>
<reference evidence="14" key="1">
    <citation type="journal article" date="2021" name="Nat. Commun.">
        <title>Genetic determinants of endophytism in the Arabidopsis root mycobiome.</title>
        <authorList>
            <person name="Mesny F."/>
            <person name="Miyauchi S."/>
            <person name="Thiergart T."/>
            <person name="Pickel B."/>
            <person name="Atanasova L."/>
            <person name="Karlsson M."/>
            <person name="Huettel B."/>
            <person name="Barry K.W."/>
            <person name="Haridas S."/>
            <person name="Chen C."/>
            <person name="Bauer D."/>
            <person name="Andreopoulos W."/>
            <person name="Pangilinan J."/>
            <person name="LaButti K."/>
            <person name="Riley R."/>
            <person name="Lipzen A."/>
            <person name="Clum A."/>
            <person name="Drula E."/>
            <person name="Henrissat B."/>
            <person name="Kohler A."/>
            <person name="Grigoriev I.V."/>
            <person name="Martin F.M."/>
            <person name="Hacquard S."/>
        </authorList>
    </citation>
    <scope>NUCLEOTIDE SEQUENCE</scope>
    <source>
        <strain evidence="14">MPI-SDFR-AT-0117</strain>
    </source>
</reference>
<comment type="subcellular location">
    <subcellularLocation>
        <location evidence="2">Cytoplasm</location>
    </subcellularLocation>
</comment>
<dbReference type="EMBL" id="JAGSXJ010000009">
    <property type="protein sequence ID" value="KAH6688508.1"/>
    <property type="molecule type" value="Genomic_DNA"/>
</dbReference>
<protein>
    <recommendedName>
        <fullName evidence="10">glycogenin glucosyltransferase</fullName>
        <ecNumber evidence="10">2.4.1.186</ecNumber>
    </recommendedName>
</protein>
<dbReference type="GO" id="GO:0005737">
    <property type="term" value="C:cytoplasm"/>
    <property type="evidence" value="ECO:0007669"/>
    <property type="project" value="UniProtKB-SubCell"/>
</dbReference>
<dbReference type="PANTHER" id="PTHR11183">
    <property type="entry name" value="GLYCOGENIN SUBFAMILY MEMBER"/>
    <property type="match status" value="1"/>
</dbReference>
<evidence type="ECO:0000256" key="8">
    <source>
        <dbReference type="ARBA" id="ARBA00023211"/>
    </source>
</evidence>
<comment type="catalytic activity">
    <reaction evidence="11">
        <text>[1,4-alpha-D-glucosyl](n)-L-tyrosyl-[glycogenin] + UDP-alpha-D-glucose = [1,4-alpha-D-glucosyl](n+1)-L-tyrosyl-[glycogenin] + UDP + H(+)</text>
        <dbReference type="Rhea" id="RHEA:56560"/>
        <dbReference type="Rhea" id="RHEA-COMP:14606"/>
        <dbReference type="Rhea" id="RHEA-COMP:14607"/>
        <dbReference type="ChEBI" id="CHEBI:15378"/>
        <dbReference type="ChEBI" id="CHEBI:58223"/>
        <dbReference type="ChEBI" id="CHEBI:58885"/>
        <dbReference type="ChEBI" id="CHEBI:140574"/>
        <dbReference type="EC" id="2.4.1.186"/>
    </reaction>
</comment>
<sequence>MGSLSPNMASEGFAYFTLVTSDSYVLPAAVLARSLRNTNTTIPFCILATPSTLSKSSLATLTSISSLVVPVDPLASTSSNLCLIGRPDLHATLTKLHLWSQTSFRRILYLDADTLVLRSLDHLFTSVPSHAPFAACPELGFPDCFNSGVMLIRPDAATHEALIAFSSRAESFDGGDQGLLNMFFGDGGREAAPGPPWHRLEFAYNMEMHRVYRLYIPAAMRYREQHAVLHFIGRDKPWHFEDGKVPLGEKPAAYDEFYADMVGRWWTVKGQGQDAVDVL</sequence>
<gene>
    <name evidence="14" type="ORF">F5X68DRAFT_231135</name>
</gene>
<evidence type="ECO:0000256" key="7">
    <source>
        <dbReference type="ARBA" id="ARBA00023180"/>
    </source>
</evidence>
<evidence type="ECO:0000256" key="10">
    <source>
        <dbReference type="ARBA" id="ARBA00038934"/>
    </source>
</evidence>
<evidence type="ECO:0000256" key="12">
    <source>
        <dbReference type="ARBA" id="ARBA00052293"/>
    </source>
</evidence>
<keyword evidence="15" id="KW-1185">Reference proteome</keyword>
<dbReference type="Gene3D" id="3.90.550.10">
    <property type="entry name" value="Spore Coat Polysaccharide Biosynthesis Protein SpsA, Chain A"/>
    <property type="match status" value="1"/>
</dbReference>
<dbReference type="EC" id="2.4.1.186" evidence="10"/>
<comment type="catalytic activity">
    <reaction evidence="12">
        <text>L-tyrosyl-[glycogenin] + UDP-alpha-D-glucose = alpha-D-glucosyl-L-tyrosyl-[glycogenin] + UDP + H(+)</text>
        <dbReference type="Rhea" id="RHEA:23360"/>
        <dbReference type="Rhea" id="RHEA-COMP:14604"/>
        <dbReference type="Rhea" id="RHEA-COMP:14605"/>
        <dbReference type="ChEBI" id="CHEBI:15378"/>
        <dbReference type="ChEBI" id="CHEBI:46858"/>
        <dbReference type="ChEBI" id="CHEBI:58223"/>
        <dbReference type="ChEBI" id="CHEBI:58885"/>
        <dbReference type="ChEBI" id="CHEBI:140573"/>
        <dbReference type="EC" id="2.4.1.186"/>
    </reaction>
</comment>
<keyword evidence="6" id="KW-0320">Glycogen biosynthesis</keyword>
<dbReference type="Pfam" id="PF01501">
    <property type="entry name" value="Glyco_transf_8"/>
    <property type="match status" value="1"/>
</dbReference>
<comment type="caution">
    <text evidence="14">The sequence shown here is derived from an EMBL/GenBank/DDBJ whole genome shotgun (WGS) entry which is preliminary data.</text>
</comment>
<organism evidence="14 15">
    <name type="scientific">Plectosphaerella plurivora</name>
    <dbReference type="NCBI Taxonomy" id="936078"/>
    <lineage>
        <taxon>Eukaryota</taxon>
        <taxon>Fungi</taxon>
        <taxon>Dikarya</taxon>
        <taxon>Ascomycota</taxon>
        <taxon>Pezizomycotina</taxon>
        <taxon>Sordariomycetes</taxon>
        <taxon>Hypocreomycetidae</taxon>
        <taxon>Glomerellales</taxon>
        <taxon>Plectosphaerellaceae</taxon>
        <taxon>Plectosphaerella</taxon>
    </lineage>
</organism>
<evidence type="ECO:0000256" key="11">
    <source>
        <dbReference type="ARBA" id="ARBA00050886"/>
    </source>
</evidence>
<comment type="similarity">
    <text evidence="9">Belongs to the glycosyltransferase 8 family. Glycogenin subfamily.</text>
</comment>
<proteinExistence type="inferred from homology"/>
<dbReference type="GO" id="GO:0046872">
    <property type="term" value="F:metal ion binding"/>
    <property type="evidence" value="ECO:0007669"/>
    <property type="project" value="UniProtKB-KW"/>
</dbReference>
<keyword evidence="5" id="KW-0479">Metal-binding</keyword>
<dbReference type="InterPro" id="IPR029044">
    <property type="entry name" value="Nucleotide-diphossugar_trans"/>
</dbReference>
<keyword evidence="4 14" id="KW-0808">Transferase</keyword>